<dbReference type="GO" id="GO:0005829">
    <property type="term" value="C:cytosol"/>
    <property type="evidence" value="ECO:0007669"/>
    <property type="project" value="TreeGrafter"/>
</dbReference>
<dbReference type="Pfam" id="PF12705">
    <property type="entry name" value="PDDEXK_1"/>
    <property type="match status" value="1"/>
</dbReference>
<evidence type="ECO:0000256" key="4">
    <source>
        <dbReference type="ARBA" id="ARBA00022801"/>
    </source>
</evidence>
<evidence type="ECO:0000259" key="16">
    <source>
        <dbReference type="PROSITE" id="PS51198"/>
    </source>
</evidence>
<evidence type="ECO:0000256" key="12">
    <source>
        <dbReference type="ARBA" id="ARBA00034808"/>
    </source>
</evidence>
<keyword evidence="1" id="KW-0540">Nuclease</keyword>
<evidence type="ECO:0000256" key="5">
    <source>
        <dbReference type="ARBA" id="ARBA00022806"/>
    </source>
</evidence>
<evidence type="ECO:0000256" key="7">
    <source>
        <dbReference type="ARBA" id="ARBA00022840"/>
    </source>
</evidence>
<dbReference type="GO" id="GO:0000725">
    <property type="term" value="P:recombinational repair"/>
    <property type="evidence" value="ECO:0007669"/>
    <property type="project" value="TreeGrafter"/>
</dbReference>
<feature type="domain" description="UvrD-like helicase ATP-binding" evidence="16">
    <location>
        <begin position="1"/>
        <end position="490"/>
    </location>
</feature>
<keyword evidence="9" id="KW-0234">DNA repair</keyword>
<dbReference type="Gene3D" id="3.90.320.10">
    <property type="match status" value="1"/>
</dbReference>
<dbReference type="RefSeq" id="WP_161815093.1">
    <property type="nucleotide sequence ID" value="NZ_BLJN01000006.1"/>
</dbReference>
<keyword evidence="5 15" id="KW-0347">Helicase</keyword>
<dbReference type="PANTHER" id="PTHR11070">
    <property type="entry name" value="UVRD / RECB / PCRA DNA HELICASE FAMILY MEMBER"/>
    <property type="match status" value="1"/>
</dbReference>
<dbReference type="PROSITE" id="PS51217">
    <property type="entry name" value="UVRD_HELICASE_CTER"/>
    <property type="match status" value="1"/>
</dbReference>
<keyword evidence="3" id="KW-0227">DNA damage</keyword>
<evidence type="ECO:0000256" key="1">
    <source>
        <dbReference type="ARBA" id="ARBA00022722"/>
    </source>
</evidence>
<evidence type="ECO:0000256" key="6">
    <source>
        <dbReference type="ARBA" id="ARBA00022839"/>
    </source>
</evidence>
<evidence type="ECO:0000256" key="3">
    <source>
        <dbReference type="ARBA" id="ARBA00022763"/>
    </source>
</evidence>
<evidence type="ECO:0000313" key="19">
    <source>
        <dbReference type="Proteomes" id="UP000445000"/>
    </source>
</evidence>
<evidence type="ECO:0000256" key="9">
    <source>
        <dbReference type="ARBA" id="ARBA00023204"/>
    </source>
</evidence>
<dbReference type="SUPFAM" id="SSF52540">
    <property type="entry name" value="P-loop containing nucleoside triphosphate hydrolases"/>
    <property type="match status" value="1"/>
</dbReference>
<name>A0A829YL62_9GAMM</name>
<gene>
    <name evidence="18" type="ORF">GCM10011487_54780</name>
</gene>
<dbReference type="AlphaFoldDB" id="A0A829YL62"/>
<feature type="domain" description="UvrD-like helicase C-terminal" evidence="17">
    <location>
        <begin position="502"/>
        <end position="768"/>
    </location>
</feature>
<comment type="caution">
    <text evidence="18">The sequence shown here is derived from an EMBL/GenBank/DDBJ whole genome shotgun (WGS) entry which is preliminary data.</text>
</comment>
<protein>
    <recommendedName>
        <fullName evidence="12">DNA 3'-5' helicase</fullName>
        <ecNumber evidence="12">5.6.2.4</ecNumber>
    </recommendedName>
    <alternativeName>
        <fullName evidence="13">DNA 3'-5' helicase II</fullName>
    </alternativeName>
</protein>
<dbReference type="InterPro" id="IPR000212">
    <property type="entry name" value="DNA_helicase_UvrD/REP"/>
</dbReference>
<reference evidence="19" key="1">
    <citation type="submission" date="2020-01" db="EMBL/GenBank/DDBJ databases">
        <title>'Steroidobacter agaridevorans' sp. nov., agar-degrading bacteria isolated from rhizosphere soils.</title>
        <authorList>
            <person name="Ikenaga M."/>
            <person name="Kataoka M."/>
            <person name="Murouchi A."/>
            <person name="Katsuragi S."/>
            <person name="Sakai M."/>
        </authorList>
    </citation>
    <scope>NUCLEOTIDE SEQUENCE [LARGE SCALE GENOMIC DNA]</scope>
    <source>
        <strain evidence="19">YU21-B</strain>
    </source>
</reference>
<dbReference type="Pfam" id="PF13361">
    <property type="entry name" value="UvrD_C"/>
    <property type="match status" value="2"/>
</dbReference>
<feature type="binding site" evidence="15">
    <location>
        <begin position="22"/>
        <end position="29"/>
    </location>
    <ligand>
        <name>ATP</name>
        <dbReference type="ChEBI" id="CHEBI:30616"/>
    </ligand>
</feature>
<dbReference type="InterPro" id="IPR027417">
    <property type="entry name" value="P-loop_NTPase"/>
</dbReference>
<accession>A0A829YL62</accession>
<evidence type="ECO:0000259" key="17">
    <source>
        <dbReference type="PROSITE" id="PS51217"/>
    </source>
</evidence>
<keyword evidence="7 15" id="KW-0067">ATP-binding</keyword>
<evidence type="ECO:0000256" key="11">
    <source>
        <dbReference type="ARBA" id="ARBA00034617"/>
    </source>
</evidence>
<dbReference type="EMBL" id="BLJN01000006">
    <property type="protein sequence ID" value="GFE83478.1"/>
    <property type="molecule type" value="Genomic_DNA"/>
</dbReference>
<dbReference type="PROSITE" id="PS51198">
    <property type="entry name" value="UVRD_HELICASE_ATP_BIND"/>
    <property type="match status" value="1"/>
</dbReference>
<organism evidence="18 19">
    <name type="scientific">Steroidobacter agaridevorans</name>
    <dbReference type="NCBI Taxonomy" id="2695856"/>
    <lineage>
        <taxon>Bacteria</taxon>
        <taxon>Pseudomonadati</taxon>
        <taxon>Pseudomonadota</taxon>
        <taxon>Gammaproteobacteria</taxon>
        <taxon>Steroidobacterales</taxon>
        <taxon>Steroidobacteraceae</taxon>
        <taxon>Steroidobacter</taxon>
    </lineage>
</organism>
<evidence type="ECO:0000256" key="8">
    <source>
        <dbReference type="ARBA" id="ARBA00023125"/>
    </source>
</evidence>
<dbReference type="InterPro" id="IPR011604">
    <property type="entry name" value="PDDEXK-like_dom_sf"/>
</dbReference>
<keyword evidence="2 15" id="KW-0547">Nucleotide-binding</keyword>
<dbReference type="Pfam" id="PF00580">
    <property type="entry name" value="UvrD-helicase"/>
    <property type="match status" value="2"/>
</dbReference>
<evidence type="ECO:0000256" key="2">
    <source>
        <dbReference type="ARBA" id="ARBA00022741"/>
    </source>
</evidence>
<evidence type="ECO:0000256" key="13">
    <source>
        <dbReference type="ARBA" id="ARBA00034923"/>
    </source>
</evidence>
<proteinExistence type="predicted"/>
<dbReference type="GO" id="GO:0033202">
    <property type="term" value="C:DNA helicase complex"/>
    <property type="evidence" value="ECO:0007669"/>
    <property type="project" value="TreeGrafter"/>
</dbReference>
<evidence type="ECO:0000256" key="10">
    <source>
        <dbReference type="ARBA" id="ARBA00023235"/>
    </source>
</evidence>
<comment type="catalytic activity">
    <reaction evidence="14">
        <text>ATP + H2O = ADP + phosphate + H(+)</text>
        <dbReference type="Rhea" id="RHEA:13065"/>
        <dbReference type="ChEBI" id="CHEBI:15377"/>
        <dbReference type="ChEBI" id="CHEBI:15378"/>
        <dbReference type="ChEBI" id="CHEBI:30616"/>
        <dbReference type="ChEBI" id="CHEBI:43474"/>
        <dbReference type="ChEBI" id="CHEBI:456216"/>
        <dbReference type="EC" id="5.6.2.4"/>
    </reaction>
</comment>
<sequence>MSSDATARKRALDPTRSFIVQAPAGSGKTELLTQRYLRLLTTVEHPEQILAITFTRKAAAEMRNRILLSIEAAGGPQPESAHKLATWELARAVRAADIERNWKLAEHPSRLRIQTIDALNSTLARRLPILAGTGSALEPAEDPWPLYETAARRLIERLGEGSSIADHLESLIVHLGNRTDLLADLLCELMAKRDQWLHQIVSAGAHDDLRAVLELTLQNVIKRHLTTLCGLLNDVRRREYWDLAVFAASNLRDVAGVNEEKRLLLDACSNALASPNAQSDTIDAWLALASVFLKRDGSPYQTVTKKSGFPTTHPQQKEQMLGVLAELAQDAELIGQLGALRNLPRPTYSSEQWAILEALLAVLPVAVAELQIVFQSQGQADYIEAALRALQALGSSDEPTDLALAFDYRLQHLLVDEFQDTSFGQLDLLERLTAGWTEGDGRTLFCVGDPMQSIYRFRQAEVGLFLQLQRQGLRNVRLEPLQLTSNFRSTRPIIEWVNRVFPGVLSPTDNAEQGAVRYSPSVAALPSTRGGVKVHPSFDKDELAEARQVVKLVRKSLAEDPDTTVAVLVTARSHVGLIASQLHAASIDFQAIEIEALLDRPVVQDLTALTRALVHLADRTSWLAVLRAPWCGLTLNDLHAIVGNNRSSTVNELLARALESADTLSNEGCERITRVHAILQAALAQRGRLSLRDWVERTWNALGGPATLHRPQDLDDADAYLRRLDNIEIAGDLDDAARLEEQLDRLFARPRPENRARVEVMTIHKSKGLEYDVVILPALDRLLRGESRELMRWTRIPGREGGIVFAPIKAAGADSDPMYRWIELLERERSARERGRLLYVAATRAKRVLHLLGRVRVKETEEGAELREPLNGSMLRLLWPEVKSHFESSVQTKPQQDLFASAPTPSLRVRRLPLQWQQPTADASVTAKTVNLSDLEAQIEFDWASQTARHIGTLVHRELDRLVRAGVERATPSPNRARLCAELAELGVPPDRCDAAAERVVAAMAQTLADDRGRWLLGLSSSLREAESELALSGVFDGEIVSGVIDRTFVDEHGVRWIVDFKTGSHEGGGLEQFLADEVRRYRDQLLRYARLMKLFRPEQPVRAALYFPLMKQWREVQVS</sequence>
<keyword evidence="10" id="KW-0413">Isomerase</keyword>
<dbReference type="GO" id="GO:0005524">
    <property type="term" value="F:ATP binding"/>
    <property type="evidence" value="ECO:0007669"/>
    <property type="project" value="UniProtKB-UniRule"/>
</dbReference>
<dbReference type="PANTHER" id="PTHR11070:SF2">
    <property type="entry name" value="ATP-DEPENDENT DNA HELICASE SRS2"/>
    <property type="match status" value="1"/>
</dbReference>
<dbReference type="GO" id="GO:0003677">
    <property type="term" value="F:DNA binding"/>
    <property type="evidence" value="ECO:0007669"/>
    <property type="project" value="UniProtKB-KW"/>
</dbReference>
<dbReference type="Gene3D" id="3.40.50.300">
    <property type="entry name" value="P-loop containing nucleotide triphosphate hydrolases"/>
    <property type="match status" value="3"/>
</dbReference>
<keyword evidence="19" id="KW-1185">Reference proteome</keyword>
<dbReference type="Proteomes" id="UP000445000">
    <property type="component" value="Unassembled WGS sequence"/>
</dbReference>
<keyword evidence="4 15" id="KW-0378">Hydrolase</keyword>
<dbReference type="GO" id="GO:0004527">
    <property type="term" value="F:exonuclease activity"/>
    <property type="evidence" value="ECO:0007669"/>
    <property type="project" value="UniProtKB-KW"/>
</dbReference>
<comment type="catalytic activity">
    <reaction evidence="11">
        <text>Couples ATP hydrolysis with the unwinding of duplex DNA by translocating in the 3'-5' direction.</text>
        <dbReference type="EC" id="5.6.2.4"/>
    </reaction>
</comment>
<dbReference type="InterPro" id="IPR038726">
    <property type="entry name" value="PDDEXK_AddAB-type"/>
</dbReference>
<keyword evidence="8" id="KW-0238">DNA-binding</keyword>
<evidence type="ECO:0000256" key="15">
    <source>
        <dbReference type="PROSITE-ProRule" id="PRU00560"/>
    </source>
</evidence>
<dbReference type="InterPro" id="IPR014016">
    <property type="entry name" value="UvrD-like_ATP-bd"/>
</dbReference>
<dbReference type="EC" id="5.6.2.4" evidence="12"/>
<dbReference type="GO" id="GO:0043138">
    <property type="term" value="F:3'-5' DNA helicase activity"/>
    <property type="evidence" value="ECO:0007669"/>
    <property type="project" value="UniProtKB-EC"/>
</dbReference>
<keyword evidence="6" id="KW-0269">Exonuclease</keyword>
<evidence type="ECO:0000256" key="14">
    <source>
        <dbReference type="ARBA" id="ARBA00048988"/>
    </source>
</evidence>
<dbReference type="InterPro" id="IPR014017">
    <property type="entry name" value="DNA_helicase_UvrD-like_C"/>
</dbReference>
<evidence type="ECO:0000313" key="18">
    <source>
        <dbReference type="EMBL" id="GFE83478.1"/>
    </source>
</evidence>
<dbReference type="Gene3D" id="1.10.486.10">
    <property type="entry name" value="PCRA, domain 4"/>
    <property type="match status" value="1"/>
</dbReference>